<dbReference type="Proteomes" id="UP000712600">
    <property type="component" value="Unassembled WGS sequence"/>
</dbReference>
<name>A0A8S9NHY9_BRACR</name>
<evidence type="ECO:0000256" key="1">
    <source>
        <dbReference type="SAM" id="Phobius"/>
    </source>
</evidence>
<dbReference type="EMBL" id="QGKX02001621">
    <property type="protein sequence ID" value="KAF3504784.1"/>
    <property type="molecule type" value="Genomic_DNA"/>
</dbReference>
<feature type="transmembrane region" description="Helical" evidence="1">
    <location>
        <begin position="30"/>
        <end position="49"/>
    </location>
</feature>
<protein>
    <submittedName>
        <fullName evidence="2">Uncharacterized protein</fullName>
    </submittedName>
</protein>
<proteinExistence type="predicted"/>
<feature type="transmembrane region" description="Helical" evidence="1">
    <location>
        <begin position="55"/>
        <end position="73"/>
    </location>
</feature>
<keyword evidence="1" id="KW-0812">Transmembrane</keyword>
<sequence>MLDMIVMYIYLRYSERSCGAKLYQKLGAQIYTAMLCLILVCSLLSIVWFKIEKLFVFLVQGGRYVVWLIHGLLSYFRNQRMIRPLLITSKFVLCLHVPLCRLLVYKLGIGFLGGALATVLSSWLCAVLGSIMWFSSSCFETSSPCYGGDIKWCWRVFLMCSSF</sequence>
<organism evidence="2 3">
    <name type="scientific">Brassica cretica</name>
    <name type="common">Mustard</name>
    <dbReference type="NCBI Taxonomy" id="69181"/>
    <lineage>
        <taxon>Eukaryota</taxon>
        <taxon>Viridiplantae</taxon>
        <taxon>Streptophyta</taxon>
        <taxon>Embryophyta</taxon>
        <taxon>Tracheophyta</taxon>
        <taxon>Spermatophyta</taxon>
        <taxon>Magnoliopsida</taxon>
        <taxon>eudicotyledons</taxon>
        <taxon>Gunneridae</taxon>
        <taxon>Pentapetalae</taxon>
        <taxon>rosids</taxon>
        <taxon>malvids</taxon>
        <taxon>Brassicales</taxon>
        <taxon>Brassicaceae</taxon>
        <taxon>Brassiceae</taxon>
        <taxon>Brassica</taxon>
    </lineage>
</organism>
<keyword evidence="1" id="KW-1133">Transmembrane helix</keyword>
<accession>A0A8S9NHY9</accession>
<reference evidence="2" key="1">
    <citation type="submission" date="2019-12" db="EMBL/GenBank/DDBJ databases">
        <title>Genome sequencing and annotation of Brassica cretica.</title>
        <authorList>
            <person name="Studholme D.J."/>
            <person name="Sarris P."/>
        </authorList>
    </citation>
    <scope>NUCLEOTIDE SEQUENCE</scope>
    <source>
        <strain evidence="2">PFS-109/04</strain>
        <tissue evidence="2">Leaf</tissue>
    </source>
</reference>
<evidence type="ECO:0000313" key="3">
    <source>
        <dbReference type="Proteomes" id="UP000712600"/>
    </source>
</evidence>
<feature type="transmembrane region" description="Helical" evidence="1">
    <location>
        <begin position="85"/>
        <end position="105"/>
    </location>
</feature>
<gene>
    <name evidence="2" type="ORF">F2Q69_00042897</name>
</gene>
<evidence type="ECO:0000313" key="2">
    <source>
        <dbReference type="EMBL" id="KAF3504784.1"/>
    </source>
</evidence>
<feature type="transmembrane region" description="Helical" evidence="1">
    <location>
        <begin position="111"/>
        <end position="134"/>
    </location>
</feature>
<keyword evidence="1" id="KW-0472">Membrane</keyword>
<dbReference type="AlphaFoldDB" id="A0A8S9NHY9"/>
<comment type="caution">
    <text evidence="2">The sequence shown here is derived from an EMBL/GenBank/DDBJ whole genome shotgun (WGS) entry which is preliminary data.</text>
</comment>
<dbReference type="PANTHER" id="PTHR11206">
    <property type="entry name" value="MULTIDRUG RESISTANCE PROTEIN"/>
    <property type="match status" value="1"/>
</dbReference>